<gene>
    <name evidence="1" type="ORF">GCM10023189_07090</name>
</gene>
<comment type="caution">
    <text evidence="1">The sequence shown here is derived from an EMBL/GenBank/DDBJ whole genome shotgun (WGS) entry which is preliminary data.</text>
</comment>
<dbReference type="InterPro" id="IPR036691">
    <property type="entry name" value="Endo/exonu/phosph_ase_sf"/>
</dbReference>
<reference evidence="2" key="1">
    <citation type="journal article" date="2019" name="Int. J. Syst. Evol. Microbiol.">
        <title>The Global Catalogue of Microorganisms (GCM) 10K type strain sequencing project: providing services to taxonomists for standard genome sequencing and annotation.</title>
        <authorList>
            <consortium name="The Broad Institute Genomics Platform"/>
            <consortium name="The Broad Institute Genome Sequencing Center for Infectious Disease"/>
            <person name="Wu L."/>
            <person name="Ma J."/>
        </authorList>
    </citation>
    <scope>NUCLEOTIDE SEQUENCE [LARGE SCALE GENOMIC DNA]</scope>
    <source>
        <strain evidence="2">JCM 17927</strain>
    </source>
</reference>
<proteinExistence type="predicted"/>
<accession>A0ABP8MGC7</accession>
<dbReference type="EMBL" id="BAABHD010000005">
    <property type="protein sequence ID" value="GAA4448759.1"/>
    <property type="molecule type" value="Genomic_DNA"/>
</dbReference>
<evidence type="ECO:0000313" key="2">
    <source>
        <dbReference type="Proteomes" id="UP001501175"/>
    </source>
</evidence>
<evidence type="ECO:0000313" key="1">
    <source>
        <dbReference type="EMBL" id="GAA4448759.1"/>
    </source>
</evidence>
<dbReference type="Proteomes" id="UP001501175">
    <property type="component" value="Unassembled WGS sequence"/>
</dbReference>
<name>A0ABP8MGC7_9BACT</name>
<keyword evidence="2" id="KW-1185">Reference proteome</keyword>
<organism evidence="1 2">
    <name type="scientific">Nibrella saemangeumensis</name>
    <dbReference type="NCBI Taxonomy" id="1084526"/>
    <lineage>
        <taxon>Bacteria</taxon>
        <taxon>Pseudomonadati</taxon>
        <taxon>Bacteroidota</taxon>
        <taxon>Cytophagia</taxon>
        <taxon>Cytophagales</taxon>
        <taxon>Spirosomataceae</taxon>
        <taxon>Nibrella</taxon>
    </lineage>
</organism>
<protein>
    <submittedName>
        <fullName evidence="1">Uncharacterized protein</fullName>
    </submittedName>
</protein>
<sequence length="74" mass="8881">MQKAYKAGWIDIWKRDNKEEVWSFRQGKGRSRPDHIYTTQPLASCVKNVWYSFEELDRNFSDHAPMLAEIDIYL</sequence>
<dbReference type="SUPFAM" id="SSF56219">
    <property type="entry name" value="DNase I-like"/>
    <property type="match status" value="1"/>
</dbReference>
<dbReference type="Gene3D" id="3.60.10.10">
    <property type="entry name" value="Endonuclease/exonuclease/phosphatase"/>
    <property type="match status" value="1"/>
</dbReference>